<evidence type="ECO:0000313" key="3">
    <source>
        <dbReference type="Proteomes" id="UP000076722"/>
    </source>
</evidence>
<keyword evidence="3" id="KW-1185">Reference proteome</keyword>
<evidence type="ECO:0000256" key="1">
    <source>
        <dbReference type="SAM" id="MobiDB-lite"/>
    </source>
</evidence>
<feature type="compositionally biased region" description="Basic and acidic residues" evidence="1">
    <location>
        <begin position="80"/>
        <end position="135"/>
    </location>
</feature>
<protein>
    <submittedName>
        <fullName evidence="2">Uncharacterized protein</fullName>
    </submittedName>
</protein>
<reference evidence="2 3" key="1">
    <citation type="journal article" date="2016" name="Mol. Biol. Evol.">
        <title>Comparative Genomics of Early-Diverging Mushroom-Forming Fungi Provides Insights into the Origins of Lignocellulose Decay Capabilities.</title>
        <authorList>
            <person name="Nagy L.G."/>
            <person name="Riley R."/>
            <person name="Tritt A."/>
            <person name="Adam C."/>
            <person name="Daum C."/>
            <person name="Floudas D."/>
            <person name="Sun H."/>
            <person name="Yadav J.S."/>
            <person name="Pangilinan J."/>
            <person name="Larsson K.H."/>
            <person name="Matsuura K."/>
            <person name="Barry K."/>
            <person name="Labutti K."/>
            <person name="Kuo R."/>
            <person name="Ohm R.A."/>
            <person name="Bhattacharya S.S."/>
            <person name="Shirouzu T."/>
            <person name="Yoshinaga Y."/>
            <person name="Martin F.M."/>
            <person name="Grigoriev I.V."/>
            <person name="Hibbett D.S."/>
        </authorList>
    </citation>
    <scope>NUCLEOTIDE SEQUENCE [LARGE SCALE GENOMIC DNA]</scope>
    <source>
        <strain evidence="2 3">HHB9708</strain>
    </source>
</reference>
<feature type="compositionally biased region" description="Basic and acidic residues" evidence="1">
    <location>
        <begin position="44"/>
        <end position="65"/>
    </location>
</feature>
<accession>A0A164ZGE0</accession>
<dbReference type="AlphaFoldDB" id="A0A164ZGE0"/>
<evidence type="ECO:0000313" key="2">
    <source>
        <dbReference type="EMBL" id="KZS97704.1"/>
    </source>
</evidence>
<gene>
    <name evidence="2" type="ORF">SISNIDRAFT_481603</name>
</gene>
<name>A0A164ZGE0_9AGAM</name>
<proteinExistence type="predicted"/>
<dbReference type="EMBL" id="KV419396">
    <property type="protein sequence ID" value="KZS97704.1"/>
    <property type="molecule type" value="Genomic_DNA"/>
</dbReference>
<feature type="compositionally biased region" description="Polar residues" evidence="1">
    <location>
        <begin position="138"/>
        <end position="170"/>
    </location>
</feature>
<dbReference type="OrthoDB" id="3364747at2759"/>
<organism evidence="2 3">
    <name type="scientific">Sistotremastrum niveocremeum HHB9708</name>
    <dbReference type="NCBI Taxonomy" id="1314777"/>
    <lineage>
        <taxon>Eukaryota</taxon>
        <taxon>Fungi</taxon>
        <taxon>Dikarya</taxon>
        <taxon>Basidiomycota</taxon>
        <taxon>Agaricomycotina</taxon>
        <taxon>Agaricomycetes</taxon>
        <taxon>Sistotremastrales</taxon>
        <taxon>Sistotremastraceae</taxon>
        <taxon>Sertulicium</taxon>
        <taxon>Sertulicium niveocremeum</taxon>
    </lineage>
</organism>
<dbReference type="Proteomes" id="UP000076722">
    <property type="component" value="Unassembled WGS sequence"/>
</dbReference>
<feature type="region of interest" description="Disordered" evidence="1">
    <location>
        <begin position="44"/>
        <end position="170"/>
    </location>
</feature>
<sequence>MSTTTTVTRQMTDEEKRIEKIWLKETKAEETAIAHALKDLQAAEKAHTKSAKQADKAIHTHDKTVKKEHKTAKALNSASQKHDNAVADERKALKNIEIKRQHQSKLEQDIAAKKMALEQAERRKNTGDTEREARRKTFASNNPTYEQTPHANLNMPQTGSPTNMVGPTHA</sequence>